<dbReference type="PANTHER" id="PTHR11145:SF19">
    <property type="entry name" value="BTB DOMAIN-CONTAINING PROTEIN-RELATED"/>
    <property type="match status" value="1"/>
</dbReference>
<evidence type="ECO:0000259" key="1">
    <source>
        <dbReference type="PROSITE" id="PS50097"/>
    </source>
</evidence>
<protein>
    <recommendedName>
        <fullName evidence="1">BTB domain-containing protein</fullName>
    </recommendedName>
</protein>
<dbReference type="HOGENOM" id="CLU_124090_2_0_1"/>
<dbReference type="InterPro" id="IPR011333">
    <property type="entry name" value="SKP1/BTB/POZ_sf"/>
</dbReference>
<dbReference type="InParanoid" id="G0P040"/>
<evidence type="ECO:0000313" key="2">
    <source>
        <dbReference type="EMBL" id="EGT41411.1"/>
    </source>
</evidence>
<dbReference type="OMA" id="FENNATH"/>
<feature type="domain" description="BTB" evidence="1">
    <location>
        <begin position="5"/>
        <end position="67"/>
    </location>
</feature>
<dbReference type="InterPro" id="IPR000210">
    <property type="entry name" value="BTB/POZ_dom"/>
</dbReference>
<dbReference type="Proteomes" id="UP000008068">
    <property type="component" value="Unassembled WGS sequence"/>
</dbReference>
<accession>G0P040</accession>
<dbReference type="EMBL" id="GL379995">
    <property type="protein sequence ID" value="EGT41411.1"/>
    <property type="molecule type" value="Genomic_DNA"/>
</dbReference>
<sequence length="99" mass="11625">MSGNCVVTLNVGGTIFLTKRFTLTRFDGYLKDWFENNATHSWDPNGIPFVDRDPIHFRYILNFMRDGVEVSLPRDEERIEEIKNEPKFYGLVELVKLLE</sequence>
<keyword evidence="3" id="KW-1185">Reference proteome</keyword>
<proteinExistence type="predicted"/>
<organism evidence="3">
    <name type="scientific">Caenorhabditis brenneri</name>
    <name type="common">Nematode worm</name>
    <dbReference type="NCBI Taxonomy" id="135651"/>
    <lineage>
        <taxon>Eukaryota</taxon>
        <taxon>Metazoa</taxon>
        <taxon>Ecdysozoa</taxon>
        <taxon>Nematoda</taxon>
        <taxon>Chromadorea</taxon>
        <taxon>Rhabditida</taxon>
        <taxon>Rhabditina</taxon>
        <taxon>Rhabditomorpha</taxon>
        <taxon>Rhabditoidea</taxon>
        <taxon>Rhabditidae</taxon>
        <taxon>Peloderinae</taxon>
        <taxon>Caenorhabditis</taxon>
    </lineage>
</organism>
<dbReference type="OrthoDB" id="2414723at2759"/>
<dbReference type="AlphaFoldDB" id="G0P040"/>
<reference evidence="3" key="1">
    <citation type="submission" date="2011-07" db="EMBL/GenBank/DDBJ databases">
        <authorList>
            <consortium name="Caenorhabditis brenneri Sequencing and Analysis Consortium"/>
            <person name="Wilson R.K."/>
        </authorList>
    </citation>
    <scope>NUCLEOTIDE SEQUENCE [LARGE SCALE GENOMIC DNA]</scope>
    <source>
        <strain evidence="3">PB2801</strain>
    </source>
</reference>
<dbReference type="SUPFAM" id="SSF54695">
    <property type="entry name" value="POZ domain"/>
    <property type="match status" value="1"/>
</dbReference>
<dbReference type="CDD" id="cd18316">
    <property type="entry name" value="BTB_POZ_KCTD-like"/>
    <property type="match status" value="1"/>
</dbReference>
<dbReference type="SMART" id="SM00225">
    <property type="entry name" value="BTB"/>
    <property type="match status" value="1"/>
</dbReference>
<evidence type="ECO:0000313" key="3">
    <source>
        <dbReference type="Proteomes" id="UP000008068"/>
    </source>
</evidence>
<dbReference type="Gene3D" id="3.30.710.10">
    <property type="entry name" value="Potassium Channel Kv1.1, Chain A"/>
    <property type="match status" value="1"/>
</dbReference>
<gene>
    <name evidence="2" type="ORF">CAEBREN_12088</name>
</gene>
<dbReference type="PANTHER" id="PTHR11145">
    <property type="entry name" value="BTB/POZ DOMAIN-CONTAINING ADAPTER FOR CUL3-MEDIATED RHOA DEGRADATION PROTEIN FAMILY MEMBER"/>
    <property type="match status" value="1"/>
</dbReference>
<dbReference type="InterPro" id="IPR045068">
    <property type="entry name" value="BACURD1-3"/>
</dbReference>
<dbReference type="InterPro" id="IPR003131">
    <property type="entry name" value="T1-type_BTB"/>
</dbReference>
<dbReference type="GO" id="GO:0051260">
    <property type="term" value="P:protein homooligomerization"/>
    <property type="evidence" value="ECO:0007669"/>
    <property type="project" value="InterPro"/>
</dbReference>
<dbReference type="Pfam" id="PF02214">
    <property type="entry name" value="BTB_2"/>
    <property type="match status" value="1"/>
</dbReference>
<dbReference type="STRING" id="135651.G0P040"/>
<name>G0P040_CAEBE</name>
<dbReference type="eggNOG" id="KOG2716">
    <property type="taxonomic scope" value="Eukaryota"/>
</dbReference>
<dbReference type="PROSITE" id="PS50097">
    <property type="entry name" value="BTB"/>
    <property type="match status" value="1"/>
</dbReference>